<sequence length="250" mass="28852">METKGLYLSTNLTSYAIKIYFRKGRNRKATMSTNKQYRIHINGIYMTCSIPVLKDVKKYKTFRPVLKSCMYVMGFTEDKLQRSFDYHNENRPPDQYPYGTQGFLTEEEQTQIFDVALEAFKDVGIIVMSLDNDAELGTLAIYNMDKTYNVNDGYALYQDIDILHQPFDENNVEDWLDEIYAAGRRILEMEPSIAEILCCRLLTTLPDTPAYQAVVTSMLKDRIMHRSEGQQSTDADLLRDLLSQIKIAGL</sequence>
<name>A0A7S2R6A1_9STRA</name>
<dbReference type="EMBL" id="HBHK01000170">
    <property type="protein sequence ID" value="CAD9661775.1"/>
    <property type="molecule type" value="Transcribed_RNA"/>
</dbReference>
<protein>
    <submittedName>
        <fullName evidence="1">Uncharacterized protein</fullName>
    </submittedName>
</protein>
<evidence type="ECO:0000313" key="1">
    <source>
        <dbReference type="EMBL" id="CAD9661775.1"/>
    </source>
</evidence>
<proteinExistence type="predicted"/>
<gene>
    <name evidence="1" type="ORF">QSP1433_LOCUS94</name>
</gene>
<reference evidence="1" key="1">
    <citation type="submission" date="2021-01" db="EMBL/GenBank/DDBJ databases">
        <authorList>
            <person name="Corre E."/>
            <person name="Pelletier E."/>
            <person name="Niang G."/>
            <person name="Scheremetjew M."/>
            <person name="Finn R."/>
            <person name="Kale V."/>
            <person name="Holt S."/>
            <person name="Cochrane G."/>
            <person name="Meng A."/>
            <person name="Brown T."/>
            <person name="Cohen L."/>
        </authorList>
    </citation>
    <scope>NUCLEOTIDE SEQUENCE</scope>
    <source>
        <strain evidence="1">NY070348D</strain>
    </source>
</reference>
<dbReference type="AlphaFoldDB" id="A0A7S2R6A1"/>
<organism evidence="1">
    <name type="scientific">Mucochytrium quahogii</name>
    <dbReference type="NCBI Taxonomy" id="96639"/>
    <lineage>
        <taxon>Eukaryota</taxon>
        <taxon>Sar</taxon>
        <taxon>Stramenopiles</taxon>
        <taxon>Bigyra</taxon>
        <taxon>Labyrinthulomycetes</taxon>
        <taxon>Thraustochytrida</taxon>
        <taxon>Thraustochytriidae</taxon>
        <taxon>Mucochytrium</taxon>
    </lineage>
</organism>
<accession>A0A7S2R6A1</accession>